<protein>
    <submittedName>
        <fullName evidence="1">Uncharacterized protein</fullName>
    </submittedName>
</protein>
<dbReference type="SUPFAM" id="SSF52540">
    <property type="entry name" value="P-loop containing nucleoside triphosphate hydrolases"/>
    <property type="match status" value="1"/>
</dbReference>
<proteinExistence type="predicted"/>
<comment type="caution">
    <text evidence="1">The sequence shown here is derived from an EMBL/GenBank/DDBJ whole genome shotgun (WGS) entry which is preliminary data.</text>
</comment>
<evidence type="ECO:0000313" key="1">
    <source>
        <dbReference type="EMBL" id="PRX39548.1"/>
    </source>
</evidence>
<dbReference type="RefSeq" id="WP_106345976.1">
    <property type="nucleotide sequence ID" value="NZ_PVNE01000023.1"/>
</dbReference>
<reference evidence="1 2" key="1">
    <citation type="submission" date="2018-03" db="EMBL/GenBank/DDBJ databases">
        <title>Genomic Encyclopedia of Archaeal and Bacterial Type Strains, Phase II (KMG-II): from individual species to whole genera.</title>
        <authorList>
            <person name="Goeker M."/>
        </authorList>
    </citation>
    <scope>NUCLEOTIDE SEQUENCE [LARGE SCALE GENOMIC DNA]</scope>
    <source>
        <strain evidence="1 2">DSM 44946</strain>
    </source>
</reference>
<name>A0A2T0LC55_9BACL</name>
<sequence>MGFFKVLPIEGGLPPERKRLIKELVSMTGRISVQYVKDNGEVNMFLRIPSEQGLERIRSALDQDKCRLIMETDIPDITGDNIHAFVVEGAQHLAIDLNQSNQLKKVFDFAESMAVILNIEGIRSQEKQRRKLKEAAMGLDKWQSKAWYYSKIGAKAIIDFWFDEKSRVKVFANAFYERIQKKVHLPPMTARKLSDKSLFANAQMIVLVQTDRPDWIHGKLTAWLFNIQGENRLQAVKINNFTGITDGIVREDLPKLCLYQLELDKFILLPDKDFERNNQKMRIPKVLLKDDIAFARSKSGGMISMIRGDKEEAKDSLSTPLMVVGKQGSGKSTLFVNLALEFFGVRAKDREEWERIARSVFLFDVADGAMMSEVLAHIPDWLRDRVVILNHADMNRIVPLSWHDLMALYRDDDSIAAEVAAIETELLRRFLHDDSQTFSVERFFKGALQASCRVGEGNLLDAIRILKDDDYRKELMGRLEATDFELEIALSQIEEEAEEGGRVLETIENRVAQMRSNKQLFYSLSQPKSDEIDFWKWMNDPHLVIIHIPNGRELFQGYAFSHYLTKIWRMMMARERILKPERRECAVIVDEIDLVIKNTSYFKNMICQCKMEV</sequence>
<keyword evidence="2" id="KW-1185">Reference proteome</keyword>
<dbReference type="EMBL" id="PVNE01000023">
    <property type="protein sequence ID" value="PRX39548.1"/>
    <property type="molecule type" value="Genomic_DNA"/>
</dbReference>
<dbReference type="InterPro" id="IPR027417">
    <property type="entry name" value="P-loop_NTPase"/>
</dbReference>
<gene>
    <name evidence="1" type="ORF">CLV97_1231</name>
</gene>
<organism evidence="1 2">
    <name type="scientific">Planifilum fimeticola</name>
    <dbReference type="NCBI Taxonomy" id="201975"/>
    <lineage>
        <taxon>Bacteria</taxon>
        <taxon>Bacillati</taxon>
        <taxon>Bacillota</taxon>
        <taxon>Bacilli</taxon>
        <taxon>Bacillales</taxon>
        <taxon>Thermoactinomycetaceae</taxon>
        <taxon>Planifilum</taxon>
    </lineage>
</organism>
<dbReference type="OrthoDB" id="1749414at2"/>
<dbReference type="AlphaFoldDB" id="A0A2T0LC55"/>
<dbReference type="Proteomes" id="UP000237797">
    <property type="component" value="Unassembled WGS sequence"/>
</dbReference>
<evidence type="ECO:0000313" key="2">
    <source>
        <dbReference type="Proteomes" id="UP000237797"/>
    </source>
</evidence>
<accession>A0A2T0LC55</accession>